<reference evidence="2 3" key="1">
    <citation type="submission" date="2024-08" db="EMBL/GenBank/DDBJ databases">
        <title>Insights into the chromosomal genome structure of Flemingia macrophylla.</title>
        <authorList>
            <person name="Ding Y."/>
            <person name="Zhao Y."/>
            <person name="Bi W."/>
            <person name="Wu M."/>
            <person name="Zhao G."/>
            <person name="Gong Y."/>
            <person name="Li W."/>
            <person name="Zhang P."/>
        </authorList>
    </citation>
    <scope>NUCLEOTIDE SEQUENCE [LARGE SCALE GENOMIC DNA]</scope>
    <source>
        <strain evidence="2">DYQJB</strain>
        <tissue evidence="2">Leaf</tissue>
    </source>
</reference>
<evidence type="ECO:0000313" key="2">
    <source>
        <dbReference type="EMBL" id="KAL2339475.1"/>
    </source>
</evidence>
<keyword evidence="3" id="KW-1185">Reference proteome</keyword>
<name>A0ABD1MUH4_9FABA</name>
<feature type="compositionally biased region" description="Basic and acidic residues" evidence="1">
    <location>
        <begin position="168"/>
        <end position="182"/>
    </location>
</feature>
<feature type="region of interest" description="Disordered" evidence="1">
    <location>
        <begin position="134"/>
        <end position="206"/>
    </location>
</feature>
<organism evidence="2 3">
    <name type="scientific">Flemingia macrophylla</name>
    <dbReference type="NCBI Taxonomy" id="520843"/>
    <lineage>
        <taxon>Eukaryota</taxon>
        <taxon>Viridiplantae</taxon>
        <taxon>Streptophyta</taxon>
        <taxon>Embryophyta</taxon>
        <taxon>Tracheophyta</taxon>
        <taxon>Spermatophyta</taxon>
        <taxon>Magnoliopsida</taxon>
        <taxon>eudicotyledons</taxon>
        <taxon>Gunneridae</taxon>
        <taxon>Pentapetalae</taxon>
        <taxon>rosids</taxon>
        <taxon>fabids</taxon>
        <taxon>Fabales</taxon>
        <taxon>Fabaceae</taxon>
        <taxon>Papilionoideae</taxon>
        <taxon>50 kb inversion clade</taxon>
        <taxon>NPAAA clade</taxon>
        <taxon>indigoferoid/millettioid clade</taxon>
        <taxon>Phaseoleae</taxon>
        <taxon>Flemingia</taxon>
    </lineage>
</organism>
<sequence>MGRTNAHSGTGSRPDPARLQEVAGRPAPYAFPLNHDPPRLRRPLRSAVLRRRVPLQLLHEYNPLRQRRLPALPPLLHRLPILHHHLLLRRSGLVSGVDLHQQRRLPQTPHNVHHRLPHPPVQPLLSLHRSSSALPVKVDSGGRGRRHRHRHGHRRRDPPLRRHRDGARRREFPPARRPEWEVKAVSAARHSQRGGHRRRKTRKARW</sequence>
<proteinExistence type="predicted"/>
<feature type="compositionally biased region" description="Basic residues" evidence="1">
    <location>
        <begin position="143"/>
        <end position="167"/>
    </location>
</feature>
<dbReference type="EMBL" id="JBGMDY010000003">
    <property type="protein sequence ID" value="KAL2339475.1"/>
    <property type="molecule type" value="Genomic_DNA"/>
</dbReference>
<feature type="compositionally biased region" description="Basic residues" evidence="1">
    <location>
        <begin position="190"/>
        <end position="206"/>
    </location>
</feature>
<comment type="caution">
    <text evidence="2">The sequence shown here is derived from an EMBL/GenBank/DDBJ whole genome shotgun (WGS) entry which is preliminary data.</text>
</comment>
<protein>
    <submittedName>
        <fullName evidence="2">Uncharacterized protein</fullName>
    </submittedName>
</protein>
<accession>A0ABD1MUH4</accession>
<feature type="region of interest" description="Disordered" evidence="1">
    <location>
        <begin position="1"/>
        <end position="38"/>
    </location>
</feature>
<gene>
    <name evidence="2" type="ORF">Fmac_007415</name>
</gene>
<feature type="compositionally biased region" description="Polar residues" evidence="1">
    <location>
        <begin position="1"/>
        <end position="11"/>
    </location>
</feature>
<evidence type="ECO:0000313" key="3">
    <source>
        <dbReference type="Proteomes" id="UP001603857"/>
    </source>
</evidence>
<dbReference type="Proteomes" id="UP001603857">
    <property type="component" value="Unassembled WGS sequence"/>
</dbReference>
<dbReference type="AlphaFoldDB" id="A0ABD1MUH4"/>
<evidence type="ECO:0000256" key="1">
    <source>
        <dbReference type="SAM" id="MobiDB-lite"/>
    </source>
</evidence>